<evidence type="ECO:0000256" key="1">
    <source>
        <dbReference type="SAM" id="SignalP"/>
    </source>
</evidence>
<organism evidence="2 3">
    <name type="scientific">Ferroacidibacillus organovorans</name>
    <dbReference type="NCBI Taxonomy" id="1765683"/>
    <lineage>
        <taxon>Bacteria</taxon>
        <taxon>Bacillati</taxon>
        <taxon>Bacillota</taxon>
        <taxon>Bacilli</taxon>
        <taxon>Bacillales</taxon>
        <taxon>Alicyclobacillaceae</taxon>
        <taxon>Ferroacidibacillus</taxon>
    </lineage>
</organism>
<keyword evidence="3" id="KW-1185">Reference proteome</keyword>
<protein>
    <recommendedName>
        <fullName evidence="4">SCP domain-containing protein</fullName>
    </recommendedName>
</protein>
<keyword evidence="1" id="KW-0732">Signal</keyword>
<reference evidence="2 3" key="1">
    <citation type="submission" date="2015-12" db="EMBL/GenBank/DDBJ databases">
        <title>Draft genome sequence of Acidibacillus ferrooxidans ITV001, isolated from a chalcopyrite acid mine drainage site in Brazil.</title>
        <authorList>
            <person name="Dall'Agnol H."/>
            <person name="Nancucheo I."/>
            <person name="Johnson B."/>
            <person name="Oliveira R."/>
            <person name="Leite L."/>
            <person name="Pylro V."/>
            <person name="Nunes G.L."/>
            <person name="Tzotzos G."/>
            <person name="Fernandes G.R."/>
            <person name="Dutra J."/>
            <person name="Orellana S.C."/>
            <person name="Oliveira G."/>
        </authorList>
    </citation>
    <scope>NUCLEOTIDE SEQUENCE [LARGE SCALE GENOMIC DNA]</scope>
    <source>
        <strain evidence="3">ITV01</strain>
    </source>
</reference>
<name>A0A124IW24_9BACL</name>
<dbReference type="EMBL" id="LPVJ01000029">
    <property type="protein sequence ID" value="KUO96064.1"/>
    <property type="molecule type" value="Genomic_DNA"/>
</dbReference>
<evidence type="ECO:0008006" key="4">
    <source>
        <dbReference type="Google" id="ProtNLM"/>
    </source>
</evidence>
<comment type="caution">
    <text evidence="2">The sequence shown here is derived from an EMBL/GenBank/DDBJ whole genome shotgun (WGS) entry which is preliminary data.</text>
</comment>
<evidence type="ECO:0000313" key="2">
    <source>
        <dbReference type="EMBL" id="KUO96064.1"/>
    </source>
</evidence>
<sequence length="316" mass="33687">MKGDLEMNKKRVTRTIAAVGFAGSLIGLMSSGAFAQEISSTNTFQARYAHNVQVENTLLAKAQAGMPSGSTSSYAASVQSLNAQSASLYTAYQTLLATRAALPKPQTIVTNREHMLQERNHLELLMKQDRNRYNYDQHHHEKVAARIAANDFHLALLQLNSVNYQLGHIETMDSAWNSHPLDNGLTALEQSILNLQTSAMHYTNVWINQEHTATASTVPASVYGLAYQSSTVTLPAVGAQTAVDVVAAQPVVKTQSGAVLQNQGVYTLSGPVGATGVSIDSANGTLLVAPGATAGLYTVTYTQQGVSETVQVTVAP</sequence>
<gene>
    <name evidence="2" type="ORF">ATW55_01460</name>
</gene>
<feature type="signal peptide" evidence="1">
    <location>
        <begin position="1"/>
        <end position="35"/>
    </location>
</feature>
<dbReference type="AlphaFoldDB" id="A0A124IW24"/>
<accession>A0A124IW24</accession>
<evidence type="ECO:0000313" key="3">
    <source>
        <dbReference type="Proteomes" id="UP000053557"/>
    </source>
</evidence>
<feature type="chain" id="PRO_5007174579" description="SCP domain-containing protein" evidence="1">
    <location>
        <begin position="36"/>
        <end position="316"/>
    </location>
</feature>
<dbReference type="Proteomes" id="UP000053557">
    <property type="component" value="Unassembled WGS sequence"/>
</dbReference>
<proteinExistence type="predicted"/>